<dbReference type="Gene3D" id="3.30.70.270">
    <property type="match status" value="2"/>
</dbReference>
<protein>
    <recommendedName>
        <fullName evidence="13">Reverse transcriptase</fullName>
    </recommendedName>
</protein>
<keyword evidence="4" id="KW-0378">Hydrolase</keyword>
<evidence type="ECO:0000259" key="8">
    <source>
        <dbReference type="PROSITE" id="PS50158"/>
    </source>
</evidence>
<feature type="compositionally biased region" description="Basic and acidic residues" evidence="7">
    <location>
        <begin position="1763"/>
        <end position="1798"/>
    </location>
</feature>
<dbReference type="Pfam" id="PF17919">
    <property type="entry name" value="RT_RNaseH_2"/>
    <property type="match status" value="1"/>
</dbReference>
<dbReference type="SUPFAM" id="SSF56672">
    <property type="entry name" value="DNA/RNA polymerases"/>
    <property type="match status" value="1"/>
</dbReference>
<dbReference type="FunFam" id="3.30.70.270:FF:000020">
    <property type="entry name" value="Transposon Tf2-6 polyprotein-like Protein"/>
    <property type="match status" value="1"/>
</dbReference>
<evidence type="ECO:0000259" key="9">
    <source>
        <dbReference type="PROSITE" id="PS50878"/>
    </source>
</evidence>
<dbReference type="Gene3D" id="2.40.70.10">
    <property type="entry name" value="Acid Proteases"/>
    <property type="match status" value="1"/>
</dbReference>
<dbReference type="InterPro" id="IPR001878">
    <property type="entry name" value="Znf_CCHC"/>
</dbReference>
<evidence type="ECO:0000259" key="10">
    <source>
        <dbReference type="PROSITE" id="PS50994"/>
    </source>
</evidence>
<dbReference type="SUPFAM" id="SSF53098">
    <property type="entry name" value="Ribonuclease H-like"/>
    <property type="match status" value="1"/>
</dbReference>
<evidence type="ECO:0000256" key="4">
    <source>
        <dbReference type="ARBA" id="ARBA00022759"/>
    </source>
</evidence>
<reference evidence="11 12" key="1">
    <citation type="submission" date="2024-09" db="EMBL/GenBank/DDBJ databases">
        <title>Chromosome-scale assembly of Riccia sorocarpa.</title>
        <authorList>
            <person name="Paukszto L."/>
        </authorList>
    </citation>
    <scope>NUCLEOTIDE SEQUENCE [LARGE SCALE GENOMIC DNA]</scope>
    <source>
        <strain evidence="11">LP-2024</strain>
        <tissue evidence="11">Aerial parts of the thallus</tissue>
    </source>
</reference>
<gene>
    <name evidence="11" type="ORF">R1sor_023836</name>
</gene>
<feature type="compositionally biased region" description="Polar residues" evidence="7">
    <location>
        <begin position="2179"/>
        <end position="2189"/>
    </location>
</feature>
<dbReference type="Gene3D" id="3.30.420.10">
    <property type="entry name" value="Ribonuclease H-like superfamily/Ribonuclease H"/>
    <property type="match status" value="1"/>
</dbReference>
<dbReference type="CDD" id="cd00303">
    <property type="entry name" value="retropepsin_like"/>
    <property type="match status" value="1"/>
</dbReference>
<dbReference type="InterPro" id="IPR012337">
    <property type="entry name" value="RNaseH-like_sf"/>
</dbReference>
<dbReference type="InterPro" id="IPR041577">
    <property type="entry name" value="RT_RNaseH_2"/>
</dbReference>
<dbReference type="InterPro" id="IPR043502">
    <property type="entry name" value="DNA/RNA_pol_sf"/>
</dbReference>
<sequence>MYQIQNMKQQEKETIKEFLTRFRLMIRRLEVPPTDAQKITWLRNEVHQRFITSVEDRGYANADDFEDKLKTCAYSMAYRDEAFSNERDAYRRTAQDSEDEHSDDSSGTKKKKRYLREQRTEQKLVNHWKKVLSSIGKDRAQQSTPTPMRYCHICNNNSHDTRVCYYNAKNSQTRKGRDVPVHAIEGVKETPVREEPRRNYPRRNCGEGSSQQQTGLLECYYCYEKGHIKRNCNLFKKHMDERRTSKTPHVAGSNAIYVELKDNTSVSVMTREIRRQAPELDVIPDSIPDDDLTPLRRWDKEDQVTKDTIDFIQEMQTSDEQEDVEVGNEGDYFPFSNMEPPEDDPNSDYRMTICRRETPYRTIRIYRMEPDVGVASIAPWMDIGPVLQIQVKGMRLPNILIDGGSGANVISAELYEKLKDTALHPTPFNLKMADQRRVVPLGMVKNLPIRIKDMSFDIDAVVLPKGQTKGQVLMILRRPWLRHNNVRQEWDLTKNFVELVWRGERRRISTVPRCIPNKASIQPIEVCTLIWEDGLSEEEEMMLQWAMLSLWTIAEIDIEPMEPTSSPDLQQGETSRRHVQFNESTIVLEKAEGEELKYPKTLSWKRTVVEIEDATRATRWLQTLPAKDVLKEKIHNYTIAPEGTYEEVNIGTMEMPKLVKIGNHLSEEQKKGIIKLLKDYSQVFAWTYEDMKGVPPEICQHKIKLLPSAKPLVQRPYRMNPNYAETVKKEIEKLKEADFIYPVKEYDWLSPIVIVPKKNGKLRVCVDYRKLNEFTVKDLYPIPFIDDILDKVAGREAYTFMDGYSGYNKVEISPEDRKKTTFITPWGAYAYARMPFGLSNTPATFQRLVIDTFAEYLGDFMEAFLDDFTVYGSADQHLQQLEKALIKCLENQISLNPEKCVFWVQSGVLLGHIICSEGILMDQGKVEKIRKQPAPTNRKELQRVMGMANFYRRYILNYVVLAASVNALNKENVVFKWTPQCQEAFDLLKEKLSQGPILRPPKWNMIFHVHTDASGVAVGAVLAQPQDPKIDLPIYFASRTLNNSEKDYITTEREALAMVYAVKKFKPYLQEMGRETEHEDDSFPDEYLLNINLEKPDTYVSSGDETDDSRGGETYEGLLKGGWQTPMRYLLTKGSLPEDTPYHIKKKMAQKSAQYTLIEGELYKQGIDQEVNPPRTTDYTTKWVEAECYRTNDKKVTAKFIYENIITRLGVPVELVFDQGGHFLNGVIEELTTHYQVKHRFSTPYYPQCNGQAESTNKILIVALRKLVERHPVNWDASVPSVLWAMRTAYKATTNHTLFHMVYGVEALVPMEFIVPTLRIATEYNLNPEEMLERRLKELLQLEESREQAFAHQCAVQERRKRGDPFVEQVEDILRDMESTTKEYYPEVADDYRIELTPKEGEEIPFNQGEKISNRARRWREAKQAKQKFLLEKNKYRIGVPPTNNYLNRYPGEKNPLEWKQPKEGKRRMNDVRRMYKKETYKVFYAWKDYALSLERMRYPFTYNPEKGKKKVSNQDSCYDNGLQRSKETRVSNRRSLWEKYYYGTGEPSTSTYPDVDLYNIYVIDMSEEHASDDDTKKGIMQHVPIKLMNRNGKDVNCYIISILPEEAQPDDVNVMTWEQLPDAHPDGCYSSGMDNEGTEKGISTTHDGRVRRQWMGSEEHRRIINYMKTPGLWQVPNKGVINPTVNCFAVSYETNRRTTRGRKRSESAVEAMQYPIEDQAELVWIDNFEEVLVVATRGVVQAHPTGPFRKRVEKKVTLSIESERELSRETRGEGVDEQSEKITVSKEADSTSKGRDSEAEEGSTSKGRDRIGESAVIQPENQFVVLVEQAAEPEVVTTSEEVVENPVQESQPDKGKELAADEVRPDENPVEAGVYRKEFTRKIADLCTGGPSLVQLPARFEPMGNPLHPWEYVAAHAKATLLHLNEVIRNDIDQNLVPTREDLFALVKDRVEQRKRDQDELFNSVFTRNLVPRPGQLNPVSMPPSSFEQLGFLLSLQSRGYLDWLDTNERTQSAESMRLLDPELRERWTDATAFTQNLVSNCTGVFGLMQELYSAYDLLALSITRKQMREHLDELARCQHRFNCQFTRNIETGALLEIMYGLLDKADPTGKYFTEYEEKVYEMRRQLDRDQEFWFRSRGTDMGHAELRRQFFADSGGPSDPRPTGDQVGSQEERGVSGPSSSNAGSTPPDSPRKAK</sequence>
<dbReference type="CDD" id="cd01647">
    <property type="entry name" value="RT_LTR"/>
    <property type="match status" value="1"/>
</dbReference>
<accession>A0ABD3GNT1</accession>
<keyword evidence="1" id="KW-0808">Transferase</keyword>
<dbReference type="PROSITE" id="PS50158">
    <property type="entry name" value="ZF_CCHC"/>
    <property type="match status" value="1"/>
</dbReference>
<dbReference type="PROSITE" id="PS50878">
    <property type="entry name" value="RT_POL"/>
    <property type="match status" value="1"/>
</dbReference>
<dbReference type="InterPro" id="IPR043128">
    <property type="entry name" value="Rev_trsase/Diguanyl_cyclase"/>
</dbReference>
<proteinExistence type="predicted"/>
<keyword evidence="12" id="KW-1185">Reference proteome</keyword>
<dbReference type="InterPro" id="IPR000477">
    <property type="entry name" value="RT_dom"/>
</dbReference>
<dbReference type="PANTHER" id="PTHR37984:SF5">
    <property type="entry name" value="PROTEIN NYNRIN-LIKE"/>
    <property type="match status" value="1"/>
</dbReference>
<name>A0ABD3GNT1_9MARC</name>
<dbReference type="GO" id="GO:0008270">
    <property type="term" value="F:zinc ion binding"/>
    <property type="evidence" value="ECO:0007669"/>
    <property type="project" value="UniProtKB-KW"/>
</dbReference>
<evidence type="ECO:0000256" key="2">
    <source>
        <dbReference type="ARBA" id="ARBA00022695"/>
    </source>
</evidence>
<keyword evidence="3" id="KW-0540">Nuclease</keyword>
<evidence type="ECO:0000313" key="12">
    <source>
        <dbReference type="Proteomes" id="UP001633002"/>
    </source>
</evidence>
<comment type="caution">
    <text evidence="11">The sequence shown here is derived from an EMBL/GenBank/DDBJ whole genome shotgun (WGS) entry which is preliminary data.</text>
</comment>
<organism evidence="11 12">
    <name type="scientific">Riccia sorocarpa</name>
    <dbReference type="NCBI Taxonomy" id="122646"/>
    <lineage>
        <taxon>Eukaryota</taxon>
        <taxon>Viridiplantae</taxon>
        <taxon>Streptophyta</taxon>
        <taxon>Embryophyta</taxon>
        <taxon>Marchantiophyta</taxon>
        <taxon>Marchantiopsida</taxon>
        <taxon>Marchantiidae</taxon>
        <taxon>Marchantiales</taxon>
        <taxon>Ricciaceae</taxon>
        <taxon>Riccia</taxon>
    </lineage>
</organism>
<keyword evidence="5" id="KW-0511">Multifunctional enzyme</keyword>
<evidence type="ECO:0000313" key="11">
    <source>
        <dbReference type="EMBL" id="KAL3680880.1"/>
    </source>
</evidence>
<feature type="domain" description="CCHC-type" evidence="8">
    <location>
        <begin position="219"/>
        <end position="232"/>
    </location>
</feature>
<dbReference type="GO" id="GO:0004519">
    <property type="term" value="F:endonuclease activity"/>
    <property type="evidence" value="ECO:0007669"/>
    <property type="project" value="UniProtKB-KW"/>
</dbReference>
<evidence type="ECO:0000256" key="3">
    <source>
        <dbReference type="ARBA" id="ARBA00022722"/>
    </source>
</evidence>
<dbReference type="InterPro" id="IPR021109">
    <property type="entry name" value="Peptidase_aspartic_dom_sf"/>
</dbReference>
<dbReference type="InterPro" id="IPR050951">
    <property type="entry name" value="Retrovirus_Pol_polyprotein"/>
</dbReference>
<keyword evidence="6" id="KW-0862">Zinc</keyword>
<evidence type="ECO:0000256" key="5">
    <source>
        <dbReference type="ARBA" id="ARBA00023268"/>
    </source>
</evidence>
<keyword evidence="2" id="KW-0548">Nucleotidyltransferase</keyword>
<keyword evidence="4" id="KW-0255">Endonuclease</keyword>
<feature type="domain" description="Integrase catalytic" evidence="10">
    <location>
        <begin position="1137"/>
        <end position="1318"/>
    </location>
</feature>
<dbReference type="GO" id="GO:0016779">
    <property type="term" value="F:nucleotidyltransferase activity"/>
    <property type="evidence" value="ECO:0007669"/>
    <property type="project" value="UniProtKB-KW"/>
</dbReference>
<dbReference type="Proteomes" id="UP001633002">
    <property type="component" value="Unassembled WGS sequence"/>
</dbReference>
<feature type="domain" description="Reverse transcriptase" evidence="9">
    <location>
        <begin position="736"/>
        <end position="914"/>
    </location>
</feature>
<dbReference type="EMBL" id="JBJQOH010000007">
    <property type="protein sequence ID" value="KAL3680880.1"/>
    <property type="molecule type" value="Genomic_DNA"/>
</dbReference>
<keyword evidence="6" id="KW-0863">Zinc-finger</keyword>
<dbReference type="InterPro" id="IPR036397">
    <property type="entry name" value="RNaseH_sf"/>
</dbReference>
<feature type="region of interest" description="Disordered" evidence="7">
    <location>
        <begin position="1836"/>
        <end position="1861"/>
    </location>
</feature>
<keyword evidence="6" id="KW-0479">Metal-binding</keyword>
<evidence type="ECO:0000256" key="1">
    <source>
        <dbReference type="ARBA" id="ARBA00022679"/>
    </source>
</evidence>
<dbReference type="PANTHER" id="PTHR37984">
    <property type="entry name" value="PROTEIN CBG26694"/>
    <property type="match status" value="1"/>
</dbReference>
<dbReference type="Pfam" id="PF00078">
    <property type="entry name" value="RVT_1"/>
    <property type="match status" value="1"/>
</dbReference>
<feature type="compositionally biased region" description="Low complexity" evidence="7">
    <location>
        <begin position="1836"/>
        <end position="1848"/>
    </location>
</feature>
<evidence type="ECO:0008006" key="13">
    <source>
        <dbReference type="Google" id="ProtNLM"/>
    </source>
</evidence>
<dbReference type="Gene3D" id="3.10.10.10">
    <property type="entry name" value="HIV Type 1 Reverse Transcriptase, subunit A, domain 1"/>
    <property type="match status" value="1"/>
</dbReference>
<feature type="compositionally biased region" description="Basic and acidic residues" evidence="7">
    <location>
        <begin position="1852"/>
        <end position="1861"/>
    </location>
</feature>
<feature type="region of interest" description="Disordered" evidence="7">
    <location>
        <begin position="91"/>
        <end position="118"/>
    </location>
</feature>
<evidence type="ECO:0000256" key="7">
    <source>
        <dbReference type="SAM" id="MobiDB-lite"/>
    </source>
</evidence>
<feature type="region of interest" description="Disordered" evidence="7">
    <location>
        <begin position="2149"/>
        <end position="2197"/>
    </location>
</feature>
<dbReference type="PROSITE" id="PS50994">
    <property type="entry name" value="INTEGRASE"/>
    <property type="match status" value="1"/>
</dbReference>
<dbReference type="InterPro" id="IPR001584">
    <property type="entry name" value="Integrase_cat-core"/>
</dbReference>
<evidence type="ECO:0000256" key="6">
    <source>
        <dbReference type="PROSITE-ProRule" id="PRU00047"/>
    </source>
</evidence>
<feature type="region of interest" description="Disordered" evidence="7">
    <location>
        <begin position="1763"/>
        <end position="1815"/>
    </location>
</feature>